<dbReference type="PATRIC" id="fig|1961.12.peg.53"/>
<evidence type="ECO:0000259" key="1">
    <source>
        <dbReference type="Pfam" id="PF00542"/>
    </source>
</evidence>
<sequence>MNTVFLLVVLVATAGWITSTVTLRVQSLQRQADRAERRLAMVLDHFGIEEPEPAGMDEVRALLRADRQIAAIKEYRRITGAGLAEAKQAVEALAVTESTTSTTS</sequence>
<proteinExistence type="predicted"/>
<evidence type="ECO:0000313" key="3">
    <source>
        <dbReference type="Proteomes" id="UP000037084"/>
    </source>
</evidence>
<dbReference type="InterPro" id="IPR014719">
    <property type="entry name" value="Ribosomal_bL12_C/ClpS-like"/>
</dbReference>
<organism evidence="2 3">
    <name type="scientific">Streptomyces virginiae</name>
    <name type="common">Streptomyces cinnamonensis</name>
    <dbReference type="NCBI Taxonomy" id="1961"/>
    <lineage>
        <taxon>Bacteria</taxon>
        <taxon>Bacillati</taxon>
        <taxon>Actinomycetota</taxon>
        <taxon>Actinomycetes</taxon>
        <taxon>Kitasatosporales</taxon>
        <taxon>Streptomycetaceae</taxon>
        <taxon>Streptomyces</taxon>
    </lineage>
</organism>
<dbReference type="RefSeq" id="WP_053167105.1">
    <property type="nucleotide sequence ID" value="NZ_LGUV01000001.1"/>
</dbReference>
<name>A0A0L8N5W4_STRVG</name>
<evidence type="ECO:0000313" key="2">
    <source>
        <dbReference type="EMBL" id="KOG57885.1"/>
    </source>
</evidence>
<protein>
    <recommendedName>
        <fullName evidence="1">Large ribosomal subunit protein bL12 C-terminal domain-containing protein</fullName>
    </recommendedName>
</protein>
<reference evidence="3" key="1">
    <citation type="submission" date="2015-07" db="EMBL/GenBank/DDBJ databases">
        <authorList>
            <consortium name="Consortium for Microbial Forensics and Genomics (microFORGE)"/>
            <person name="Knight B.M."/>
            <person name="Roberts D.P."/>
            <person name="Lin D."/>
            <person name="Hari K."/>
            <person name="Fletcher J."/>
            <person name="Melcher U."/>
            <person name="Blagden T."/>
            <person name="Winegar R.A."/>
        </authorList>
    </citation>
    <scope>NUCLEOTIDE SEQUENCE [LARGE SCALE GENOMIC DNA]</scope>
    <source>
        <strain evidence="3">NRRL B-1447</strain>
    </source>
</reference>
<accession>A0A0L8N5W4</accession>
<dbReference type="EMBL" id="LGUV01000001">
    <property type="protein sequence ID" value="KOG57885.1"/>
    <property type="molecule type" value="Genomic_DNA"/>
</dbReference>
<dbReference type="Proteomes" id="UP000037084">
    <property type="component" value="Unassembled WGS sequence"/>
</dbReference>
<dbReference type="GO" id="GO:0006412">
    <property type="term" value="P:translation"/>
    <property type="evidence" value="ECO:0007669"/>
    <property type="project" value="InterPro"/>
</dbReference>
<gene>
    <name evidence="2" type="ORF">ADK75_00250</name>
</gene>
<dbReference type="AlphaFoldDB" id="A0A0L8N5W4"/>
<dbReference type="InterPro" id="IPR013823">
    <property type="entry name" value="Ribosomal_bL12_C"/>
</dbReference>
<dbReference type="OrthoDB" id="3298842at2"/>
<dbReference type="Gene3D" id="3.30.1390.10">
    <property type="match status" value="1"/>
</dbReference>
<comment type="caution">
    <text evidence="2">The sequence shown here is derived from an EMBL/GenBank/DDBJ whole genome shotgun (WGS) entry which is preliminary data.</text>
</comment>
<dbReference type="Pfam" id="PF00542">
    <property type="entry name" value="Ribosomal_L12"/>
    <property type="match status" value="1"/>
</dbReference>
<feature type="domain" description="Large ribosomal subunit protein bL12 C-terminal" evidence="1">
    <location>
        <begin position="66"/>
        <end position="94"/>
    </location>
</feature>
<dbReference type="GO" id="GO:0003735">
    <property type="term" value="F:structural constituent of ribosome"/>
    <property type="evidence" value="ECO:0007669"/>
    <property type="project" value="InterPro"/>
</dbReference>